<dbReference type="PROSITE" id="PS50011">
    <property type="entry name" value="PROTEIN_KINASE_DOM"/>
    <property type="match status" value="1"/>
</dbReference>
<dbReference type="InterPro" id="IPR011009">
    <property type="entry name" value="Kinase-like_dom_sf"/>
</dbReference>
<dbReference type="AlphaFoldDB" id="A0A8J1J1U8"/>
<dbReference type="PANTHER" id="PTHR24351">
    <property type="entry name" value="RIBOSOMAL PROTEIN S6 KINASE"/>
    <property type="match status" value="1"/>
</dbReference>
<dbReference type="Gene3D" id="3.30.200.20">
    <property type="entry name" value="Phosphorylase Kinase, domain 1"/>
    <property type="match status" value="1"/>
</dbReference>
<evidence type="ECO:0000313" key="8">
    <source>
        <dbReference type="RefSeq" id="XP_031750990.1"/>
    </source>
</evidence>
<name>A0A8J1J1U8_XENTR</name>
<dbReference type="RefSeq" id="XP_031750990.1">
    <property type="nucleotide sequence ID" value="XM_031895130.1"/>
</dbReference>
<keyword evidence="1" id="KW-0723">Serine/threonine-protein kinase</keyword>
<accession>A0A8J1J1U8</accession>
<dbReference type="GeneID" id="116408357"/>
<dbReference type="Gene3D" id="1.10.510.10">
    <property type="entry name" value="Transferase(Phosphotransferase) domain 1"/>
    <property type="match status" value="1"/>
</dbReference>
<feature type="domain" description="Protein kinase" evidence="6">
    <location>
        <begin position="1"/>
        <end position="183"/>
    </location>
</feature>
<proteinExistence type="predicted"/>
<reference evidence="8" key="1">
    <citation type="submission" date="2025-08" db="UniProtKB">
        <authorList>
            <consortium name="RefSeq"/>
        </authorList>
    </citation>
    <scope>IDENTIFICATION</scope>
    <source>
        <strain evidence="8">Nigerian</strain>
        <tissue evidence="8">Liver and blood</tissue>
    </source>
</reference>
<evidence type="ECO:0000313" key="9">
    <source>
        <dbReference type="Xenbase" id="XB-GENE-29094067"/>
    </source>
</evidence>
<dbReference type="AGR" id="Xenbase:XB-GENE-29094067"/>
<keyword evidence="4" id="KW-0418">Kinase</keyword>
<gene>
    <name evidence="8 9" type="primary">LOC116408357</name>
</gene>
<dbReference type="GO" id="GO:0035556">
    <property type="term" value="P:intracellular signal transduction"/>
    <property type="evidence" value="ECO:0000318"/>
    <property type="project" value="GO_Central"/>
</dbReference>
<keyword evidence="5" id="KW-0067">ATP-binding</keyword>
<keyword evidence="2" id="KW-0808">Transferase</keyword>
<evidence type="ECO:0000313" key="7">
    <source>
        <dbReference type="Proteomes" id="UP000008143"/>
    </source>
</evidence>
<keyword evidence="3" id="KW-0547">Nucleotide-binding</keyword>
<dbReference type="SMART" id="SM00220">
    <property type="entry name" value="S_TKc"/>
    <property type="match status" value="1"/>
</dbReference>
<dbReference type="OrthoDB" id="2914378at2759"/>
<protein>
    <submittedName>
        <fullName evidence="8">Serine/threonine-protein kinase N1-like</fullName>
    </submittedName>
</protein>
<evidence type="ECO:0000256" key="2">
    <source>
        <dbReference type="ARBA" id="ARBA00022679"/>
    </source>
</evidence>
<dbReference type="GO" id="GO:0004674">
    <property type="term" value="F:protein serine/threonine kinase activity"/>
    <property type="evidence" value="ECO:0000318"/>
    <property type="project" value="GO_Central"/>
</dbReference>
<evidence type="ECO:0000256" key="5">
    <source>
        <dbReference type="ARBA" id="ARBA00022840"/>
    </source>
</evidence>
<sequence>MSCEEMKLNSALIEKEILLLVRREQHPFLTGLFASFQTQHHACLAMDCATGGDLTKVMRRPEFNFGAAVFYTSCITLGLEFLHEQNVVHRDLKLENVLVDESGYTKITDSGLCKKKGMGVGVLTTSGVGTPHYTAPEIFKGEPYGKAVDWWSLGVMFYYMVLGKVSVIPPANRINSTETLLWE</sequence>
<dbReference type="InterPro" id="IPR008271">
    <property type="entry name" value="Ser/Thr_kinase_AS"/>
</dbReference>
<dbReference type="Pfam" id="PF00069">
    <property type="entry name" value="Pkinase"/>
    <property type="match status" value="1"/>
</dbReference>
<evidence type="ECO:0000259" key="6">
    <source>
        <dbReference type="PROSITE" id="PS50011"/>
    </source>
</evidence>
<keyword evidence="7" id="KW-1185">Reference proteome</keyword>
<dbReference type="GO" id="GO:0005524">
    <property type="term" value="F:ATP binding"/>
    <property type="evidence" value="ECO:0007669"/>
    <property type="project" value="UniProtKB-KW"/>
</dbReference>
<dbReference type="OMA" id="QHHACLA"/>
<evidence type="ECO:0000256" key="1">
    <source>
        <dbReference type="ARBA" id="ARBA00022527"/>
    </source>
</evidence>
<dbReference type="Xenbase" id="XB-GENE-29094067">
    <property type="gene designation" value="LOC116408357"/>
</dbReference>
<evidence type="ECO:0000256" key="4">
    <source>
        <dbReference type="ARBA" id="ARBA00022777"/>
    </source>
</evidence>
<dbReference type="Proteomes" id="UP000008143">
    <property type="component" value="Chromosome 1"/>
</dbReference>
<evidence type="ECO:0000256" key="3">
    <source>
        <dbReference type="ARBA" id="ARBA00022741"/>
    </source>
</evidence>
<dbReference type="KEGG" id="xtr:116408357"/>
<dbReference type="PROSITE" id="PS00108">
    <property type="entry name" value="PROTEIN_KINASE_ST"/>
    <property type="match status" value="1"/>
</dbReference>
<organism evidence="7 8">
    <name type="scientific">Xenopus tropicalis</name>
    <name type="common">Western clawed frog</name>
    <name type="synonym">Silurana tropicalis</name>
    <dbReference type="NCBI Taxonomy" id="8364"/>
    <lineage>
        <taxon>Eukaryota</taxon>
        <taxon>Metazoa</taxon>
        <taxon>Chordata</taxon>
        <taxon>Craniata</taxon>
        <taxon>Vertebrata</taxon>
        <taxon>Euteleostomi</taxon>
        <taxon>Amphibia</taxon>
        <taxon>Batrachia</taxon>
        <taxon>Anura</taxon>
        <taxon>Pipoidea</taxon>
        <taxon>Pipidae</taxon>
        <taxon>Xenopodinae</taxon>
        <taxon>Xenopus</taxon>
        <taxon>Silurana</taxon>
    </lineage>
</organism>
<dbReference type="InterPro" id="IPR000719">
    <property type="entry name" value="Prot_kinase_dom"/>
</dbReference>
<dbReference type="SUPFAM" id="SSF56112">
    <property type="entry name" value="Protein kinase-like (PK-like)"/>
    <property type="match status" value="1"/>
</dbReference>